<sequence>MSETIDTAALGEKIVVVLKTIYDPEIPVDIYELGLIYDVFVNEDYEVKVLMTLTTPNCPVAETLPVEVEERIKTLDEVKDAEVEITFDPPWSQELMSEEAKLELGLL</sequence>
<dbReference type="Proteomes" id="UP000829517">
    <property type="component" value="Unassembled WGS sequence"/>
</dbReference>
<comment type="caution">
    <text evidence="2">The sequence shown here is derived from an EMBL/GenBank/DDBJ whole genome shotgun (WGS) entry which is preliminary data.</text>
</comment>
<dbReference type="InterPro" id="IPR002744">
    <property type="entry name" value="MIP18-like"/>
</dbReference>
<dbReference type="Pfam" id="PF01883">
    <property type="entry name" value="FeS_assembly_P"/>
    <property type="match status" value="1"/>
</dbReference>
<evidence type="ECO:0000259" key="1">
    <source>
        <dbReference type="Pfam" id="PF01883"/>
    </source>
</evidence>
<proteinExistence type="predicted"/>
<dbReference type="RefSeq" id="WP_236957668.1">
    <property type="nucleotide sequence ID" value="NZ_JAETXX010000001.1"/>
</dbReference>
<reference evidence="2 3" key="1">
    <citation type="submission" date="2021-01" db="EMBL/GenBank/DDBJ databases">
        <title>Genome sequencing of Joostella atrarenae M1-2 (= KCTC 23194).</title>
        <authorList>
            <person name="Zakaria M.R."/>
            <person name="Lam M.Q."/>
            <person name="Chong C.S."/>
        </authorList>
    </citation>
    <scope>NUCLEOTIDE SEQUENCE [LARGE SCALE GENOMIC DNA]</scope>
    <source>
        <strain evidence="2 3">M1-2</strain>
    </source>
</reference>
<evidence type="ECO:0000313" key="2">
    <source>
        <dbReference type="EMBL" id="MCF8713708.1"/>
    </source>
</evidence>
<organism evidence="2 3">
    <name type="scientific">Joostella atrarenae</name>
    <dbReference type="NCBI Taxonomy" id="679257"/>
    <lineage>
        <taxon>Bacteria</taxon>
        <taxon>Pseudomonadati</taxon>
        <taxon>Bacteroidota</taxon>
        <taxon>Flavobacteriia</taxon>
        <taxon>Flavobacteriales</taxon>
        <taxon>Flavobacteriaceae</taxon>
        <taxon>Joostella</taxon>
    </lineage>
</organism>
<dbReference type="PANTHER" id="PTHR42831:SF1">
    <property type="entry name" value="FE-S PROTEIN MATURATION AUXILIARY FACTOR YITW"/>
    <property type="match status" value="1"/>
</dbReference>
<keyword evidence="3" id="KW-1185">Reference proteome</keyword>
<accession>A0ABS9IZU7</accession>
<dbReference type="EMBL" id="JAETXX010000001">
    <property type="protein sequence ID" value="MCF8713708.1"/>
    <property type="molecule type" value="Genomic_DNA"/>
</dbReference>
<dbReference type="InterPro" id="IPR052339">
    <property type="entry name" value="Fe-S_Maturation_MIP18"/>
</dbReference>
<gene>
    <name evidence="2" type="ORF">JM658_02620</name>
</gene>
<protein>
    <submittedName>
        <fullName evidence="2">DUF59 domain-containing protein</fullName>
    </submittedName>
</protein>
<name>A0ABS9IZU7_9FLAO</name>
<dbReference type="PANTHER" id="PTHR42831">
    <property type="entry name" value="FE-S PROTEIN MATURATION AUXILIARY FACTOR YITW"/>
    <property type="match status" value="1"/>
</dbReference>
<dbReference type="Gene3D" id="3.30.300.130">
    <property type="entry name" value="Fe-S cluster assembly (FSCA)"/>
    <property type="match status" value="1"/>
</dbReference>
<dbReference type="SUPFAM" id="SSF117916">
    <property type="entry name" value="Fe-S cluster assembly (FSCA) domain-like"/>
    <property type="match status" value="1"/>
</dbReference>
<evidence type="ECO:0000313" key="3">
    <source>
        <dbReference type="Proteomes" id="UP000829517"/>
    </source>
</evidence>
<dbReference type="InterPro" id="IPR034904">
    <property type="entry name" value="FSCA_dom_sf"/>
</dbReference>
<feature type="domain" description="MIP18 family-like" evidence="1">
    <location>
        <begin position="12"/>
        <end position="85"/>
    </location>
</feature>